<keyword evidence="1 6" id="KW-0540">Nuclease</keyword>
<dbReference type="Proteomes" id="UP000824281">
    <property type="component" value="Chromosome"/>
</dbReference>
<comment type="similarity">
    <text evidence="6">Belongs to the vsr family.</text>
</comment>
<dbReference type="InterPro" id="IPR004603">
    <property type="entry name" value="DNA_mismatch_endonuc_vsr"/>
</dbReference>
<evidence type="ECO:0000256" key="5">
    <source>
        <dbReference type="ARBA" id="ARBA00023204"/>
    </source>
</evidence>
<dbReference type="CDD" id="cd00221">
    <property type="entry name" value="Vsr"/>
    <property type="match status" value="1"/>
</dbReference>
<dbReference type="PIRSF" id="PIRSF018267">
    <property type="entry name" value="VSR_endonuc"/>
    <property type="match status" value="1"/>
</dbReference>
<name>A0ABX8ZMC9_9SPHN</name>
<evidence type="ECO:0000256" key="6">
    <source>
        <dbReference type="PIRNR" id="PIRNR018267"/>
    </source>
</evidence>
<dbReference type="EC" id="3.1.-.-" evidence="6"/>
<evidence type="ECO:0000256" key="3">
    <source>
        <dbReference type="ARBA" id="ARBA00022763"/>
    </source>
</evidence>
<keyword evidence="3 6" id="KW-0227">DNA damage</keyword>
<dbReference type="NCBIfam" id="TIGR00632">
    <property type="entry name" value="vsr"/>
    <property type="match status" value="1"/>
</dbReference>
<evidence type="ECO:0000256" key="1">
    <source>
        <dbReference type="ARBA" id="ARBA00022722"/>
    </source>
</evidence>
<keyword evidence="4 6" id="KW-0378">Hydrolase</keyword>
<accession>A0ABX8ZMC9</accession>
<evidence type="ECO:0000313" key="7">
    <source>
        <dbReference type="EMBL" id="QZD89896.1"/>
    </source>
</evidence>
<protein>
    <recommendedName>
        <fullName evidence="6">Very short patch repair endonuclease</fullName>
        <ecNumber evidence="6">3.1.-.-</ecNumber>
    </recommendedName>
</protein>
<evidence type="ECO:0000256" key="4">
    <source>
        <dbReference type="ARBA" id="ARBA00022801"/>
    </source>
</evidence>
<keyword evidence="8" id="KW-1185">Reference proteome</keyword>
<dbReference type="Pfam" id="PF03852">
    <property type="entry name" value="Vsr"/>
    <property type="match status" value="1"/>
</dbReference>
<proteinExistence type="inferred from homology"/>
<keyword evidence="5 6" id="KW-0234">DNA repair</keyword>
<gene>
    <name evidence="7" type="ORF">K3148_00310</name>
</gene>
<dbReference type="InterPro" id="IPR011335">
    <property type="entry name" value="Restrct_endonuc-II-like"/>
</dbReference>
<sequence>MTDHVDPIRRSKIMASVGQKNTKPEMIVRRHLHRLGFRYRLHRRDLPGSPDIVFPSRKKTIFVHGCYWHGHECRWGNLPKSNQDYWRAKIVANRERDDRNVSALESMGWETLTVWQCELRNELQAIERIVEYLQSGATQGGNRAVP</sequence>
<dbReference type="EMBL" id="CP081295">
    <property type="protein sequence ID" value="QZD89896.1"/>
    <property type="molecule type" value="Genomic_DNA"/>
</dbReference>
<dbReference type="GO" id="GO:0004519">
    <property type="term" value="F:endonuclease activity"/>
    <property type="evidence" value="ECO:0007669"/>
    <property type="project" value="UniProtKB-KW"/>
</dbReference>
<comment type="function">
    <text evidence="6">May nick specific sequences that contain T:G mispairs resulting from m5C-deamination.</text>
</comment>
<dbReference type="SUPFAM" id="SSF52980">
    <property type="entry name" value="Restriction endonuclease-like"/>
    <property type="match status" value="1"/>
</dbReference>
<reference evidence="7 8" key="1">
    <citation type="submission" date="2021-08" db="EMBL/GenBank/DDBJ databases">
        <title>Comparative Genomics Analysis of the Genus Qipengyuania Reveals Extensive Genetic Diversity and Metabolic Versatility, Including the Description of Fifteen Novel Species.</title>
        <authorList>
            <person name="Liu Y."/>
        </authorList>
    </citation>
    <scope>NUCLEOTIDE SEQUENCE [LARGE SCALE GENOMIC DNA]</scope>
    <source>
        <strain evidence="7 8">1NDH13</strain>
    </source>
</reference>
<evidence type="ECO:0000313" key="8">
    <source>
        <dbReference type="Proteomes" id="UP000824281"/>
    </source>
</evidence>
<dbReference type="Gene3D" id="3.40.960.10">
    <property type="entry name" value="VSR Endonuclease"/>
    <property type="match status" value="1"/>
</dbReference>
<dbReference type="RefSeq" id="WP_221425373.1">
    <property type="nucleotide sequence ID" value="NZ_CP081295.1"/>
</dbReference>
<evidence type="ECO:0000256" key="2">
    <source>
        <dbReference type="ARBA" id="ARBA00022759"/>
    </source>
</evidence>
<organism evidence="7 8">
    <name type="scientific">Qipengyuania aurantiaca</name>
    <dbReference type="NCBI Taxonomy" id="2867233"/>
    <lineage>
        <taxon>Bacteria</taxon>
        <taxon>Pseudomonadati</taxon>
        <taxon>Pseudomonadota</taxon>
        <taxon>Alphaproteobacteria</taxon>
        <taxon>Sphingomonadales</taxon>
        <taxon>Erythrobacteraceae</taxon>
        <taxon>Qipengyuania</taxon>
    </lineage>
</organism>
<keyword evidence="2 6" id="KW-0255">Endonuclease</keyword>